<keyword evidence="4 6" id="KW-1133">Transmembrane helix</keyword>
<dbReference type="PANTHER" id="PTHR22779">
    <property type="entry name" value="SD17342P"/>
    <property type="match status" value="1"/>
</dbReference>
<evidence type="ECO:0000256" key="4">
    <source>
        <dbReference type="ARBA" id="ARBA00022989"/>
    </source>
</evidence>
<evidence type="ECO:0000256" key="6">
    <source>
        <dbReference type="SAM" id="Phobius"/>
    </source>
</evidence>
<dbReference type="Pfam" id="PF10190">
    <property type="entry name" value="Tmemb_170"/>
    <property type="match status" value="1"/>
</dbReference>
<comment type="subcellular location">
    <subcellularLocation>
        <location evidence="1">Membrane</location>
        <topology evidence="1">Multi-pass membrane protein</topology>
    </subcellularLocation>
</comment>
<dbReference type="InParanoid" id="A0A5J5EZK4"/>
<keyword evidence="8" id="KW-1185">Reference proteome</keyword>
<evidence type="ECO:0000256" key="3">
    <source>
        <dbReference type="ARBA" id="ARBA00022692"/>
    </source>
</evidence>
<evidence type="ECO:0000256" key="5">
    <source>
        <dbReference type="ARBA" id="ARBA00023136"/>
    </source>
</evidence>
<comment type="similarity">
    <text evidence="2">Belongs to the TMEM170 family.</text>
</comment>
<dbReference type="OrthoDB" id="2131401at2759"/>
<sequence length="137" mass="15078">MASTNLTWPPPGYETPSFPSLYWPVKPREGTQQHLYNANDIWRFTLLWTLIVYAAFHLASGFYAFFMMPSKQSLGIPLVFAIVGGIEATMAGSIVGLVIGAVYKAGYLTMSTWIPLVWSVINVLVLVLSSFSLQGGL</sequence>
<evidence type="ECO:0000256" key="1">
    <source>
        <dbReference type="ARBA" id="ARBA00004141"/>
    </source>
</evidence>
<organism evidence="7 8">
    <name type="scientific">Sphaerosporella brunnea</name>
    <dbReference type="NCBI Taxonomy" id="1250544"/>
    <lineage>
        <taxon>Eukaryota</taxon>
        <taxon>Fungi</taxon>
        <taxon>Dikarya</taxon>
        <taxon>Ascomycota</taxon>
        <taxon>Pezizomycotina</taxon>
        <taxon>Pezizomycetes</taxon>
        <taxon>Pezizales</taxon>
        <taxon>Pyronemataceae</taxon>
        <taxon>Sphaerosporella</taxon>
    </lineage>
</organism>
<protein>
    <submittedName>
        <fullName evidence="7">Integral membrane protein</fullName>
    </submittedName>
</protein>
<feature type="transmembrane region" description="Helical" evidence="6">
    <location>
        <begin position="78"/>
        <end position="101"/>
    </location>
</feature>
<feature type="transmembrane region" description="Helical" evidence="6">
    <location>
        <begin position="46"/>
        <end position="66"/>
    </location>
</feature>
<dbReference type="Proteomes" id="UP000326924">
    <property type="component" value="Unassembled WGS sequence"/>
</dbReference>
<dbReference type="GO" id="GO:0016020">
    <property type="term" value="C:membrane"/>
    <property type="evidence" value="ECO:0007669"/>
    <property type="project" value="UniProtKB-SubCell"/>
</dbReference>
<evidence type="ECO:0000313" key="8">
    <source>
        <dbReference type="Proteomes" id="UP000326924"/>
    </source>
</evidence>
<dbReference type="PANTHER" id="PTHR22779:SF6">
    <property type="entry name" value="SD17342P"/>
    <property type="match status" value="1"/>
</dbReference>
<dbReference type="FunCoup" id="A0A5J5EZK4">
    <property type="interactions" value="4"/>
</dbReference>
<keyword evidence="3 6" id="KW-0812">Transmembrane</keyword>
<feature type="transmembrane region" description="Helical" evidence="6">
    <location>
        <begin position="113"/>
        <end position="133"/>
    </location>
</feature>
<dbReference type="InterPro" id="IPR019334">
    <property type="entry name" value="TMEM170A/B/YPR153W-like"/>
</dbReference>
<dbReference type="EMBL" id="VXIS01000069">
    <property type="protein sequence ID" value="KAA8908352.1"/>
    <property type="molecule type" value="Genomic_DNA"/>
</dbReference>
<proteinExistence type="inferred from homology"/>
<dbReference type="AlphaFoldDB" id="A0A5J5EZK4"/>
<reference evidence="7 8" key="1">
    <citation type="submission" date="2019-09" db="EMBL/GenBank/DDBJ databases">
        <title>Draft genome of the ectomycorrhizal ascomycete Sphaerosporella brunnea.</title>
        <authorList>
            <consortium name="DOE Joint Genome Institute"/>
            <person name="Benucci G.M."/>
            <person name="Marozzi G."/>
            <person name="Antonielli L."/>
            <person name="Sanchez S."/>
            <person name="Marco P."/>
            <person name="Wang X."/>
            <person name="Falini L.B."/>
            <person name="Barry K."/>
            <person name="Haridas S."/>
            <person name="Lipzen A."/>
            <person name="Labutti K."/>
            <person name="Grigoriev I.V."/>
            <person name="Murat C."/>
            <person name="Martin F."/>
            <person name="Albertini E."/>
            <person name="Donnini D."/>
            <person name="Bonito G."/>
        </authorList>
    </citation>
    <scope>NUCLEOTIDE SEQUENCE [LARGE SCALE GENOMIC DNA]</scope>
    <source>
        <strain evidence="7 8">Sb_GMNB300</strain>
    </source>
</reference>
<evidence type="ECO:0000313" key="7">
    <source>
        <dbReference type="EMBL" id="KAA8908352.1"/>
    </source>
</evidence>
<evidence type="ECO:0000256" key="2">
    <source>
        <dbReference type="ARBA" id="ARBA00006325"/>
    </source>
</evidence>
<name>A0A5J5EZK4_9PEZI</name>
<comment type="caution">
    <text evidence="7">The sequence shown here is derived from an EMBL/GenBank/DDBJ whole genome shotgun (WGS) entry which is preliminary data.</text>
</comment>
<gene>
    <name evidence="7" type="ORF">FN846DRAFT_665361</name>
</gene>
<accession>A0A5J5EZK4</accession>
<keyword evidence="5 6" id="KW-0472">Membrane</keyword>